<feature type="compositionally biased region" description="Low complexity" evidence="1">
    <location>
        <begin position="269"/>
        <end position="280"/>
    </location>
</feature>
<sequence>MAIDQRSGGAVNGPANGRALRGGGGWRRLGGYKGALIPERLSFLPPSSTPSRLALPAAATATPPAAAAAATTPAATAATAAAAAATAGASMSPLSQFDAPSDPASPASGGRSVSAVVPPAAADATASTSVPASSSAAPEATTAARPTAARVELPLFLARSRPDAEYWALCEASLRRAQANIARQDAASALGPPPTSRPSTPRPSTPSSSGLSSPPTSPAPRCSSRGRKRPAPDYSDSEDEGAAGASATQGGKGEAKGKGKGKGKGRVGASTRARTTSAADKAAEEELDELVEEVPPPPPPPPRQAARGGPGWVKNIPPEFDPKAVPAYHAGEVVSDWLPPVQHSWTVCSGCLHASGMPAQQLDAVKTCSLAPDAKPSDGAAGSLLPRCHRCEPDKRPCDYMMRLPTFPNSPRGRMQERLYACRRHIWLEGGCVGERPRPDVRPESLTEEEFRRLFTPEEQEKFLETWRKSRGGEVTRNKKRTKAGKEEEARAASVAPVPPSAGPSSRAASVAPPAKRARKASTPAAAPVAVPSVEPAAVPAVPVPAAVAAAPASSAPVAPAAPARPPTAVARRSASCGGLEAALDRLDEAAQEVMAASQVVNRELRGAGVPASEVSTSAIPLLGALEEHAMALREAAERASIRLAGAANK</sequence>
<keyword evidence="3" id="KW-1185">Reference proteome</keyword>
<feature type="compositionally biased region" description="Low complexity" evidence="1">
    <location>
        <begin position="205"/>
        <end position="214"/>
    </location>
</feature>
<feature type="compositionally biased region" description="Pro residues" evidence="1">
    <location>
        <begin position="191"/>
        <end position="204"/>
    </location>
</feature>
<feature type="compositionally biased region" description="Low complexity" evidence="1">
    <location>
        <begin position="111"/>
        <end position="146"/>
    </location>
</feature>
<evidence type="ECO:0000313" key="2">
    <source>
        <dbReference type="EMBL" id="SPO38543.1"/>
    </source>
</evidence>
<accession>A0A5C3F1Z6</accession>
<organism evidence="2 3">
    <name type="scientific">Pseudozyma flocculosa</name>
    <dbReference type="NCBI Taxonomy" id="84751"/>
    <lineage>
        <taxon>Eukaryota</taxon>
        <taxon>Fungi</taxon>
        <taxon>Dikarya</taxon>
        <taxon>Basidiomycota</taxon>
        <taxon>Ustilaginomycotina</taxon>
        <taxon>Ustilaginomycetes</taxon>
        <taxon>Ustilaginales</taxon>
        <taxon>Ustilaginaceae</taxon>
        <taxon>Pseudozyma</taxon>
    </lineage>
</organism>
<evidence type="ECO:0000313" key="3">
    <source>
        <dbReference type="Proteomes" id="UP000323386"/>
    </source>
</evidence>
<proteinExistence type="predicted"/>
<feature type="region of interest" description="Disordered" evidence="1">
    <location>
        <begin position="92"/>
        <end position="146"/>
    </location>
</feature>
<feature type="region of interest" description="Disordered" evidence="1">
    <location>
        <begin position="185"/>
        <end position="317"/>
    </location>
</feature>
<name>A0A5C3F1Z6_9BASI</name>
<dbReference type="Proteomes" id="UP000323386">
    <property type="component" value="Unassembled WGS sequence"/>
</dbReference>
<reference evidence="2 3" key="1">
    <citation type="submission" date="2018-03" db="EMBL/GenBank/DDBJ databases">
        <authorList>
            <person name="Guldener U."/>
        </authorList>
    </citation>
    <scope>NUCLEOTIDE SEQUENCE [LARGE SCALE GENOMIC DNA]</scope>
    <source>
        <strain evidence="2 3">DAOM196992</strain>
    </source>
</reference>
<evidence type="ECO:0000256" key="1">
    <source>
        <dbReference type="SAM" id="MobiDB-lite"/>
    </source>
</evidence>
<feature type="region of interest" description="Disordered" evidence="1">
    <location>
        <begin position="465"/>
        <end position="519"/>
    </location>
</feature>
<feature type="compositionally biased region" description="Basic and acidic residues" evidence="1">
    <location>
        <begin position="465"/>
        <end position="477"/>
    </location>
</feature>
<feature type="region of interest" description="Disordered" evidence="1">
    <location>
        <begin position="1"/>
        <end position="25"/>
    </location>
</feature>
<dbReference type="EMBL" id="OOIP01000010">
    <property type="protein sequence ID" value="SPO38543.1"/>
    <property type="molecule type" value="Genomic_DNA"/>
</dbReference>
<feature type="compositionally biased region" description="Pro residues" evidence="1">
    <location>
        <begin position="294"/>
        <end position="303"/>
    </location>
</feature>
<feature type="compositionally biased region" description="Acidic residues" evidence="1">
    <location>
        <begin position="283"/>
        <end position="292"/>
    </location>
</feature>
<feature type="compositionally biased region" description="Low complexity" evidence="1">
    <location>
        <begin position="503"/>
        <end position="519"/>
    </location>
</feature>
<gene>
    <name evidence="2" type="ORF">PSFLO_04021</name>
</gene>
<dbReference type="AlphaFoldDB" id="A0A5C3F1Z6"/>
<protein>
    <submittedName>
        <fullName evidence="2">Uncharacterized protein</fullName>
    </submittedName>
</protein>